<feature type="transmembrane region" description="Helical" evidence="7">
    <location>
        <begin position="297"/>
        <end position="321"/>
    </location>
</feature>
<accession>A0ABV6FGB7</accession>
<dbReference type="PANTHER" id="PTHR30250">
    <property type="entry name" value="PST FAMILY PREDICTED COLANIC ACID TRANSPORTER"/>
    <property type="match status" value="1"/>
</dbReference>
<feature type="transmembrane region" description="Helical" evidence="7">
    <location>
        <begin position="43"/>
        <end position="59"/>
    </location>
</feature>
<name>A0ABV6FGB7_9BURK</name>
<protein>
    <submittedName>
        <fullName evidence="8">Lipopolysaccharide biosynthesis protein</fullName>
    </submittedName>
</protein>
<feature type="transmembrane region" description="Helical" evidence="7">
    <location>
        <begin position="361"/>
        <end position="379"/>
    </location>
</feature>
<organism evidence="8 9">
    <name type="scientific">Massilia consociata</name>
    <dbReference type="NCBI Taxonomy" id="760117"/>
    <lineage>
        <taxon>Bacteria</taxon>
        <taxon>Pseudomonadati</taxon>
        <taxon>Pseudomonadota</taxon>
        <taxon>Betaproteobacteria</taxon>
        <taxon>Burkholderiales</taxon>
        <taxon>Oxalobacteraceae</taxon>
        <taxon>Telluria group</taxon>
        <taxon>Massilia</taxon>
    </lineage>
</organism>
<evidence type="ECO:0000256" key="7">
    <source>
        <dbReference type="SAM" id="Phobius"/>
    </source>
</evidence>
<gene>
    <name evidence="8" type="ORF">ACFFJK_11125</name>
</gene>
<keyword evidence="3" id="KW-1003">Cell membrane</keyword>
<proteinExistence type="inferred from homology"/>
<dbReference type="PANTHER" id="PTHR30250:SF10">
    <property type="entry name" value="LIPOPOLYSACCHARIDE BIOSYNTHESIS PROTEIN WZXC"/>
    <property type="match status" value="1"/>
</dbReference>
<dbReference type="EMBL" id="JBHLWP010000011">
    <property type="protein sequence ID" value="MFC0252441.1"/>
    <property type="molecule type" value="Genomic_DNA"/>
</dbReference>
<evidence type="ECO:0000256" key="1">
    <source>
        <dbReference type="ARBA" id="ARBA00004651"/>
    </source>
</evidence>
<dbReference type="InterPro" id="IPR050833">
    <property type="entry name" value="Poly_Biosynth_Transport"/>
</dbReference>
<feature type="transmembrane region" description="Helical" evidence="7">
    <location>
        <begin position="110"/>
        <end position="135"/>
    </location>
</feature>
<feature type="transmembrane region" description="Helical" evidence="7">
    <location>
        <begin position="385"/>
        <end position="402"/>
    </location>
</feature>
<feature type="transmembrane region" description="Helical" evidence="7">
    <location>
        <begin position="80"/>
        <end position="104"/>
    </location>
</feature>
<comment type="similarity">
    <text evidence="2">Belongs to the polysaccharide synthase family.</text>
</comment>
<evidence type="ECO:0000256" key="3">
    <source>
        <dbReference type="ARBA" id="ARBA00022475"/>
    </source>
</evidence>
<sequence length="414" mass="44418">MQVPPFWRNVATVVTGAVGAQALPLLAAPLLTRLCSPGELGAYSVWLGIVAISAIGATLRMEAAMILDHEPERQRACFRVVFYSATVTAVAVTVLAAGACLVGFGPACSLPWSSLLTIGIATWLTACMQTTLAYATSHNAFGKAARAKVTTAATIVGTQLALLYAGLGGAGLVAGHVIGSAVGFATARMLLHPPAAPIGWLPDAEQRAHLMRHHKFWRYSLPSNLLNGAVSQLPLFLIGMRHGVLAAGLYALTQRVLSAPISLIASSILEVFKRESVREFEEHGNCTRTYIKTFKALMVLGAGPALVLLLFAPHLFAWVFGESWRASGELAQLMAPLFLLNFIASPLSYVFFVAGRQKADLLWQVTLFCLTLGAFLAPGSIEQNVLWYVIGYSCLYLVYLHMSWQCSRNVMAAA</sequence>
<evidence type="ECO:0000256" key="6">
    <source>
        <dbReference type="ARBA" id="ARBA00023136"/>
    </source>
</evidence>
<dbReference type="Proteomes" id="UP001589773">
    <property type="component" value="Unassembled WGS sequence"/>
</dbReference>
<keyword evidence="6 7" id="KW-0472">Membrane</keyword>
<comment type="subcellular location">
    <subcellularLocation>
        <location evidence="1">Cell membrane</location>
        <topology evidence="1">Multi-pass membrane protein</topology>
    </subcellularLocation>
</comment>
<keyword evidence="9" id="KW-1185">Reference proteome</keyword>
<dbReference type="RefSeq" id="WP_379679205.1">
    <property type="nucleotide sequence ID" value="NZ_JBHLWP010000011.1"/>
</dbReference>
<dbReference type="Pfam" id="PF13440">
    <property type="entry name" value="Polysacc_synt_3"/>
    <property type="match status" value="1"/>
</dbReference>
<evidence type="ECO:0000256" key="5">
    <source>
        <dbReference type="ARBA" id="ARBA00022989"/>
    </source>
</evidence>
<evidence type="ECO:0000313" key="9">
    <source>
        <dbReference type="Proteomes" id="UP001589773"/>
    </source>
</evidence>
<keyword evidence="5 7" id="KW-1133">Transmembrane helix</keyword>
<evidence type="ECO:0000256" key="2">
    <source>
        <dbReference type="ARBA" id="ARBA00007430"/>
    </source>
</evidence>
<evidence type="ECO:0000256" key="4">
    <source>
        <dbReference type="ARBA" id="ARBA00022692"/>
    </source>
</evidence>
<reference evidence="8 9" key="1">
    <citation type="submission" date="2024-09" db="EMBL/GenBank/DDBJ databases">
        <authorList>
            <person name="Sun Q."/>
            <person name="Mori K."/>
        </authorList>
    </citation>
    <scope>NUCLEOTIDE SEQUENCE [LARGE SCALE GENOMIC DNA]</scope>
    <source>
        <strain evidence="8 9">CCM 7792</strain>
    </source>
</reference>
<evidence type="ECO:0000313" key="8">
    <source>
        <dbReference type="EMBL" id="MFC0252441.1"/>
    </source>
</evidence>
<feature type="transmembrane region" description="Helical" evidence="7">
    <location>
        <begin position="333"/>
        <end position="354"/>
    </location>
</feature>
<comment type="caution">
    <text evidence="8">The sequence shown here is derived from an EMBL/GenBank/DDBJ whole genome shotgun (WGS) entry which is preliminary data.</text>
</comment>
<keyword evidence="4 7" id="KW-0812">Transmembrane</keyword>